<dbReference type="Gene3D" id="3.40.50.2300">
    <property type="match status" value="1"/>
</dbReference>
<reference evidence="5" key="1">
    <citation type="journal article" date="2021" name="PeerJ">
        <title>Extensive microbial diversity within the chicken gut microbiome revealed by metagenomics and culture.</title>
        <authorList>
            <person name="Gilroy R."/>
            <person name="Ravi A."/>
            <person name="Getino M."/>
            <person name="Pursley I."/>
            <person name="Horton D.L."/>
            <person name="Alikhan N.F."/>
            <person name="Baker D."/>
            <person name="Gharbi K."/>
            <person name="Hall N."/>
            <person name="Watson M."/>
            <person name="Adriaenssens E.M."/>
            <person name="Foster-Nyarko E."/>
            <person name="Jarju S."/>
            <person name="Secka A."/>
            <person name="Antonio M."/>
            <person name="Oren A."/>
            <person name="Chaudhuri R.R."/>
            <person name="La Ragione R."/>
            <person name="Hildebrand F."/>
            <person name="Pallen M.J."/>
        </authorList>
    </citation>
    <scope>NUCLEOTIDE SEQUENCE</scope>
    <source>
        <strain evidence="5">14324</strain>
    </source>
</reference>
<evidence type="ECO:0000313" key="6">
    <source>
        <dbReference type="Proteomes" id="UP000824041"/>
    </source>
</evidence>
<name>A0A9D2DT91_9FIRM</name>
<dbReference type="PANTHER" id="PTHR42872">
    <property type="entry name" value="PROTEIN-GLUTAMATE METHYLESTERASE/PROTEIN-GLUTAMINE GLUTAMINASE"/>
    <property type="match status" value="1"/>
</dbReference>
<dbReference type="PROSITE" id="PS50110">
    <property type="entry name" value="RESPONSE_REGULATORY"/>
    <property type="match status" value="1"/>
</dbReference>
<comment type="caution">
    <text evidence="5">The sequence shown here is derived from an EMBL/GenBank/DDBJ whole genome shotgun (WGS) entry which is preliminary data.</text>
</comment>
<evidence type="ECO:0000256" key="3">
    <source>
        <dbReference type="PROSITE-ProRule" id="PRU00169"/>
    </source>
</evidence>
<sequence length="69" mass="7839">MKTIVVIEDELFFRKSVCKILEKQKDFQIVGETNNGLSGAEMIRDLNPDIAIVDISMPLMNGLEMIRQV</sequence>
<dbReference type="SUPFAM" id="SSF52172">
    <property type="entry name" value="CheY-like"/>
    <property type="match status" value="1"/>
</dbReference>
<evidence type="ECO:0000256" key="2">
    <source>
        <dbReference type="ARBA" id="ARBA00024867"/>
    </source>
</evidence>
<dbReference type="InterPro" id="IPR011006">
    <property type="entry name" value="CheY-like_superfamily"/>
</dbReference>
<evidence type="ECO:0000259" key="4">
    <source>
        <dbReference type="PROSITE" id="PS50110"/>
    </source>
</evidence>
<dbReference type="EMBL" id="DXBU01000095">
    <property type="protein sequence ID" value="HIZ22534.1"/>
    <property type="molecule type" value="Genomic_DNA"/>
</dbReference>
<dbReference type="Pfam" id="PF00072">
    <property type="entry name" value="Response_reg"/>
    <property type="match status" value="1"/>
</dbReference>
<feature type="modified residue" description="4-aspartylphosphate" evidence="3">
    <location>
        <position position="54"/>
    </location>
</feature>
<evidence type="ECO:0000313" key="5">
    <source>
        <dbReference type="EMBL" id="HIZ22534.1"/>
    </source>
</evidence>
<keyword evidence="3" id="KW-0597">Phosphoprotein</keyword>
<gene>
    <name evidence="5" type="ORF">IAA21_07035</name>
</gene>
<evidence type="ECO:0000256" key="1">
    <source>
        <dbReference type="ARBA" id="ARBA00018672"/>
    </source>
</evidence>
<dbReference type="AlphaFoldDB" id="A0A9D2DT91"/>
<comment type="function">
    <text evidence="2">May play the central regulatory role in sporulation. It may be an element of the effector pathway responsible for the activation of sporulation genes in response to nutritional stress. Spo0A may act in concert with spo0H (a sigma factor) to control the expression of some genes that are critical to the sporulation process.</text>
</comment>
<dbReference type="PANTHER" id="PTHR42872:SF3">
    <property type="entry name" value="PROTEIN-GLUTAMATE METHYLESTERASE_PROTEIN-GLUTAMINE GLUTAMINASE 1"/>
    <property type="match status" value="1"/>
</dbReference>
<proteinExistence type="predicted"/>
<protein>
    <recommendedName>
        <fullName evidence="1">Stage 0 sporulation protein A homolog</fullName>
    </recommendedName>
</protein>
<accession>A0A9D2DT91</accession>
<reference evidence="5" key="2">
    <citation type="submission" date="2021-04" db="EMBL/GenBank/DDBJ databases">
        <authorList>
            <person name="Gilroy R."/>
        </authorList>
    </citation>
    <scope>NUCLEOTIDE SEQUENCE</scope>
    <source>
        <strain evidence="5">14324</strain>
    </source>
</reference>
<dbReference type="GO" id="GO:0000160">
    <property type="term" value="P:phosphorelay signal transduction system"/>
    <property type="evidence" value="ECO:0007669"/>
    <property type="project" value="InterPro"/>
</dbReference>
<organism evidence="5 6">
    <name type="scientific">Candidatus Blautia faecigallinarum</name>
    <dbReference type="NCBI Taxonomy" id="2838488"/>
    <lineage>
        <taxon>Bacteria</taxon>
        <taxon>Bacillati</taxon>
        <taxon>Bacillota</taxon>
        <taxon>Clostridia</taxon>
        <taxon>Lachnospirales</taxon>
        <taxon>Lachnospiraceae</taxon>
        <taxon>Blautia</taxon>
    </lineage>
</organism>
<feature type="domain" description="Response regulatory" evidence="4">
    <location>
        <begin position="3"/>
        <end position="69"/>
    </location>
</feature>
<dbReference type="InterPro" id="IPR001789">
    <property type="entry name" value="Sig_transdc_resp-reg_receiver"/>
</dbReference>
<dbReference type="Proteomes" id="UP000824041">
    <property type="component" value="Unassembled WGS sequence"/>
</dbReference>